<dbReference type="Pfam" id="PF01488">
    <property type="entry name" value="Shikimate_DH"/>
    <property type="match status" value="1"/>
</dbReference>
<proteinExistence type="predicted"/>
<protein>
    <submittedName>
        <fullName evidence="2">Dipicolinate synthase subunit A</fullName>
    </submittedName>
</protein>
<gene>
    <name evidence="2" type="ORF">EDD60_1049</name>
</gene>
<keyword evidence="3" id="KW-1185">Reference proteome</keyword>
<feature type="domain" description="Quinate/shikimate 5-dehydrogenase/glutamyl-tRNA reductase" evidence="1">
    <location>
        <begin position="108"/>
        <end position="206"/>
    </location>
</feature>
<evidence type="ECO:0000259" key="1">
    <source>
        <dbReference type="Pfam" id="PF01488"/>
    </source>
</evidence>
<dbReference type="Proteomes" id="UP000295515">
    <property type="component" value="Unassembled WGS sequence"/>
</dbReference>
<dbReference type="InterPro" id="IPR006151">
    <property type="entry name" value="Shikm_DH/Glu-tRNA_Rdtase"/>
</dbReference>
<evidence type="ECO:0000313" key="3">
    <source>
        <dbReference type="Proteomes" id="UP000295515"/>
    </source>
</evidence>
<dbReference type="EMBL" id="SMCQ01000004">
    <property type="protein sequence ID" value="TCW01193.1"/>
    <property type="molecule type" value="Genomic_DNA"/>
</dbReference>
<dbReference type="SUPFAM" id="SSF51735">
    <property type="entry name" value="NAD(P)-binding Rossmann-fold domains"/>
    <property type="match status" value="1"/>
</dbReference>
<comment type="caution">
    <text evidence="2">The sequence shown here is derived from an EMBL/GenBank/DDBJ whole genome shotgun (WGS) entry which is preliminary data.</text>
</comment>
<accession>A0A4R3Z684</accession>
<organism evidence="2 3">
    <name type="scientific">Longibaculum muris</name>
    <dbReference type="NCBI Taxonomy" id="1796628"/>
    <lineage>
        <taxon>Bacteria</taxon>
        <taxon>Bacillati</taxon>
        <taxon>Bacillota</taxon>
        <taxon>Erysipelotrichia</taxon>
        <taxon>Erysipelotrichales</taxon>
        <taxon>Coprobacillaceae</taxon>
        <taxon>Longibaculum</taxon>
    </lineage>
</organism>
<sequence length="246" mass="28548">MRRGYYVSDRLKDMKYADVIYLGAKGMDRKNRLILEHETIVVDEEIIKHLKENCLVFTLIHNEYLIELSKEYHFQYIALLDQENFVEKNSILTAEGLMSYLISHRRMPLYDSQVIVLGYGHCAKPIIDDLIGLKANVKVAVRKRKYQKEIEKKNAQYIAIDQVDLSQCDILINTIPHVVIEKEQLDHIKKNLMIVDIASYPYGIDHHYALSKGINCQILPSIPCKYAYGYAGKMIADEIERKLENA</sequence>
<dbReference type="Gene3D" id="3.40.50.720">
    <property type="entry name" value="NAD(P)-binding Rossmann-like Domain"/>
    <property type="match status" value="2"/>
</dbReference>
<dbReference type="InterPro" id="IPR036291">
    <property type="entry name" value="NAD(P)-bd_dom_sf"/>
</dbReference>
<name>A0A4R3Z684_9FIRM</name>
<dbReference type="AlphaFoldDB" id="A0A4R3Z684"/>
<reference evidence="2 3" key="1">
    <citation type="submission" date="2019-03" db="EMBL/GenBank/DDBJ databases">
        <title>Genomic Encyclopedia of Type Strains, Phase IV (KMG-IV): sequencing the most valuable type-strain genomes for metagenomic binning, comparative biology and taxonomic classification.</title>
        <authorList>
            <person name="Goeker M."/>
        </authorList>
    </citation>
    <scope>NUCLEOTIDE SEQUENCE [LARGE SCALE GENOMIC DNA]</scope>
    <source>
        <strain evidence="2 3">DSM 29487</strain>
    </source>
</reference>
<evidence type="ECO:0000313" key="2">
    <source>
        <dbReference type="EMBL" id="TCW01193.1"/>
    </source>
</evidence>